<evidence type="ECO:0000313" key="2">
    <source>
        <dbReference type="EMBL" id="KFF17303.1"/>
    </source>
</evidence>
<keyword evidence="5" id="KW-1185">Reference proteome</keyword>
<feature type="chain" id="PRO_5001802966" description="Protein SirB1 N-terminal domain-containing protein" evidence="1">
    <location>
        <begin position="21"/>
        <end position="347"/>
    </location>
</feature>
<feature type="signal peptide" evidence="1">
    <location>
        <begin position="1"/>
        <end position="20"/>
    </location>
</feature>
<proteinExistence type="predicted"/>
<accession>A0A086AKT9</accession>
<organism evidence="2 4">
    <name type="scientific">Flavobacterium hydatis</name>
    <name type="common">Cytophaga aquatilis</name>
    <dbReference type="NCBI Taxonomy" id="991"/>
    <lineage>
        <taxon>Bacteria</taxon>
        <taxon>Pseudomonadati</taxon>
        <taxon>Bacteroidota</taxon>
        <taxon>Flavobacteriia</taxon>
        <taxon>Flavobacteriales</taxon>
        <taxon>Flavobacteriaceae</taxon>
        <taxon>Flavobacterium</taxon>
    </lineage>
</organism>
<evidence type="ECO:0000256" key="1">
    <source>
        <dbReference type="SAM" id="SignalP"/>
    </source>
</evidence>
<gene>
    <name evidence="3" type="ORF">B0A62_09555</name>
    <name evidence="2" type="ORF">IW20_08140</name>
</gene>
<sequence length="347" mass="40398">MTKKNLTLILLLFTTFCLVAQDKQKLFDNSYALLNNMIENESNYSFKKAVFSVENAYLDGNLDTLKINKQIKLLNTLSRSLIKDRFLVYIEKDKEKVNKWASVFEVMHDTIPLNINDTIYKYVPFGYDFNDVFGHSTRENLFVSKLLETRKGNCHSLPYLYKILAEELGAEANLALAPNHIYIKHRSIKDGWYNTELTSGIFPIDAWIMASGFVHIDAISNGVYMKALNNKESIALVLIDLADNYNAKFPYNDGTFILKCCETAIKAYPNFATALILRAETHYKQIEKIQDKVKHDLEFKDLEKEYAHIHQIGYRNMPEEMYLNWLVSLKEERSKYENKKMNIFNKN</sequence>
<reference evidence="2 4" key="1">
    <citation type="submission" date="2014-07" db="EMBL/GenBank/DDBJ databases">
        <title>Genome of Flavobacterium hydatis DSM 2063.</title>
        <authorList>
            <person name="Pipes S.E."/>
            <person name="Stropko S.J."/>
            <person name="Newman J.D."/>
        </authorList>
    </citation>
    <scope>NUCLEOTIDE SEQUENCE [LARGE SCALE GENOMIC DNA]</scope>
    <source>
        <strain evidence="2 4">DSM 2063</strain>
    </source>
</reference>
<protein>
    <recommendedName>
        <fullName evidence="6">Protein SirB1 N-terminal domain-containing protein</fullName>
    </recommendedName>
</protein>
<evidence type="ECO:0000313" key="3">
    <source>
        <dbReference type="EMBL" id="OXA95138.1"/>
    </source>
</evidence>
<dbReference type="Proteomes" id="UP000028712">
    <property type="component" value="Unassembled WGS sequence"/>
</dbReference>
<evidence type="ECO:0000313" key="5">
    <source>
        <dbReference type="Proteomes" id="UP000198424"/>
    </source>
</evidence>
<dbReference type="EMBL" id="MUGY01000008">
    <property type="protein sequence ID" value="OXA95138.1"/>
    <property type="molecule type" value="Genomic_DNA"/>
</dbReference>
<keyword evidence="1" id="KW-0732">Signal</keyword>
<dbReference type="Proteomes" id="UP000198424">
    <property type="component" value="Unassembled WGS sequence"/>
</dbReference>
<comment type="caution">
    <text evidence="2">The sequence shown here is derived from an EMBL/GenBank/DDBJ whole genome shotgun (WGS) entry which is preliminary data.</text>
</comment>
<reference evidence="3 5" key="2">
    <citation type="submission" date="2016-11" db="EMBL/GenBank/DDBJ databases">
        <title>Whole genomes of Flavobacteriaceae.</title>
        <authorList>
            <person name="Stine C."/>
            <person name="Li C."/>
            <person name="Tadesse D."/>
        </authorList>
    </citation>
    <scope>NUCLEOTIDE SEQUENCE [LARGE SCALE GENOMIC DNA]</scope>
    <source>
        <strain evidence="3 5">ATCC 29551</strain>
    </source>
</reference>
<name>A0A086AKT9_FLAHY</name>
<evidence type="ECO:0000313" key="4">
    <source>
        <dbReference type="Proteomes" id="UP000028712"/>
    </source>
</evidence>
<dbReference type="RefSeq" id="WP_035620682.1">
    <property type="nucleotide sequence ID" value="NZ_JBEWQG010000003.1"/>
</dbReference>
<dbReference type="STRING" id="991.IW20_08140"/>
<dbReference type="eggNOG" id="ENOG502Z8RC">
    <property type="taxonomic scope" value="Bacteria"/>
</dbReference>
<evidence type="ECO:0008006" key="6">
    <source>
        <dbReference type="Google" id="ProtNLM"/>
    </source>
</evidence>
<dbReference type="EMBL" id="JPRM01000010">
    <property type="protein sequence ID" value="KFF17303.1"/>
    <property type="molecule type" value="Genomic_DNA"/>
</dbReference>
<dbReference type="AlphaFoldDB" id="A0A086AKT9"/>